<evidence type="ECO:0000256" key="1">
    <source>
        <dbReference type="ARBA" id="ARBA00004651"/>
    </source>
</evidence>
<evidence type="ECO:0000256" key="6">
    <source>
        <dbReference type="ARBA" id="ARBA00022970"/>
    </source>
</evidence>
<evidence type="ECO:0000256" key="9">
    <source>
        <dbReference type="RuleBase" id="RU363032"/>
    </source>
</evidence>
<comment type="caution">
    <text evidence="11">The sequence shown here is derived from an EMBL/GenBank/DDBJ whole genome shotgun (WGS) entry which is preliminary data.</text>
</comment>
<keyword evidence="4" id="KW-1003">Cell membrane</keyword>
<keyword evidence="7 9" id="KW-1133">Transmembrane helix</keyword>
<dbReference type="InterPro" id="IPR000515">
    <property type="entry name" value="MetI-like"/>
</dbReference>
<dbReference type="OrthoDB" id="9814902at2"/>
<proteinExistence type="inferred from homology"/>
<evidence type="ECO:0000256" key="5">
    <source>
        <dbReference type="ARBA" id="ARBA00022692"/>
    </source>
</evidence>
<organism evidence="11 12">
    <name type="scientific">Herbidospora galbida</name>
    <dbReference type="NCBI Taxonomy" id="2575442"/>
    <lineage>
        <taxon>Bacteria</taxon>
        <taxon>Bacillati</taxon>
        <taxon>Actinomycetota</taxon>
        <taxon>Actinomycetes</taxon>
        <taxon>Streptosporangiales</taxon>
        <taxon>Streptosporangiaceae</taxon>
        <taxon>Herbidospora</taxon>
    </lineage>
</organism>
<evidence type="ECO:0000259" key="10">
    <source>
        <dbReference type="PROSITE" id="PS50928"/>
    </source>
</evidence>
<dbReference type="GO" id="GO:0022857">
    <property type="term" value="F:transmembrane transporter activity"/>
    <property type="evidence" value="ECO:0007669"/>
    <property type="project" value="InterPro"/>
</dbReference>
<dbReference type="NCBIfam" id="TIGR01726">
    <property type="entry name" value="HEQRo_perm_3TM"/>
    <property type="match status" value="1"/>
</dbReference>
<dbReference type="InterPro" id="IPR010065">
    <property type="entry name" value="AA_ABC_transptr_permease_3TM"/>
</dbReference>
<accession>A0A4U3MH00</accession>
<evidence type="ECO:0000256" key="8">
    <source>
        <dbReference type="ARBA" id="ARBA00023136"/>
    </source>
</evidence>
<comment type="similarity">
    <text evidence="2">Belongs to the binding-protein-dependent transport system permease family. HisMQ subfamily.</text>
</comment>
<dbReference type="InterPro" id="IPR035906">
    <property type="entry name" value="MetI-like_sf"/>
</dbReference>
<dbReference type="RefSeq" id="WP_137247933.1">
    <property type="nucleotide sequence ID" value="NZ_SZQA01000014.1"/>
</dbReference>
<dbReference type="PANTHER" id="PTHR30614">
    <property type="entry name" value="MEMBRANE COMPONENT OF AMINO ACID ABC TRANSPORTER"/>
    <property type="match status" value="1"/>
</dbReference>
<keyword evidence="6" id="KW-0029">Amino-acid transport</keyword>
<keyword evidence="12" id="KW-1185">Reference proteome</keyword>
<name>A0A4U3MH00_9ACTN</name>
<dbReference type="SUPFAM" id="SSF161098">
    <property type="entry name" value="MetI-like"/>
    <property type="match status" value="1"/>
</dbReference>
<keyword evidence="3 9" id="KW-0813">Transport</keyword>
<feature type="domain" description="ABC transmembrane type-1" evidence="10">
    <location>
        <begin position="86"/>
        <end position="279"/>
    </location>
</feature>
<evidence type="ECO:0000256" key="4">
    <source>
        <dbReference type="ARBA" id="ARBA00022475"/>
    </source>
</evidence>
<dbReference type="AlphaFoldDB" id="A0A4U3MH00"/>
<evidence type="ECO:0000256" key="3">
    <source>
        <dbReference type="ARBA" id="ARBA00022448"/>
    </source>
</evidence>
<dbReference type="CDD" id="cd06261">
    <property type="entry name" value="TM_PBP2"/>
    <property type="match status" value="1"/>
</dbReference>
<dbReference type="Proteomes" id="UP000308705">
    <property type="component" value="Unassembled WGS sequence"/>
</dbReference>
<dbReference type="Gene3D" id="1.10.3720.10">
    <property type="entry name" value="MetI-like"/>
    <property type="match status" value="1"/>
</dbReference>
<feature type="transmembrane region" description="Helical" evidence="9">
    <location>
        <begin position="161"/>
        <end position="180"/>
    </location>
</feature>
<gene>
    <name evidence="11" type="ORF">FDA94_16430</name>
</gene>
<feature type="transmembrane region" description="Helical" evidence="9">
    <location>
        <begin position="131"/>
        <end position="149"/>
    </location>
</feature>
<dbReference type="PANTHER" id="PTHR30614:SF20">
    <property type="entry name" value="GLUTAMINE TRANSPORT SYSTEM PERMEASE PROTEIN GLNP"/>
    <property type="match status" value="1"/>
</dbReference>
<reference evidence="11 12" key="1">
    <citation type="submission" date="2019-04" db="EMBL/GenBank/DDBJ databases">
        <title>Herbidospora sp. NEAU-GS14.nov., a novel actinomycete isolated from soil.</title>
        <authorList>
            <person name="Han L."/>
        </authorList>
    </citation>
    <scope>NUCLEOTIDE SEQUENCE [LARGE SCALE GENOMIC DNA]</scope>
    <source>
        <strain evidence="11 12">NEAU-GS14</strain>
    </source>
</reference>
<evidence type="ECO:0000313" key="11">
    <source>
        <dbReference type="EMBL" id="TKK87762.1"/>
    </source>
</evidence>
<sequence length="294" mass="31838">MADLDRGRARTLVTTTWVKSDRQKEREKLLRAQGRRSVSVATISTVVVAGLVVFGLLASPGWPRVRETFFSWDALVTSLPDILRGFLLNVVIFLIAEPVILLLGLGVALLRGLRSPVFFPLRALAAIYTDVFRGIPVVLLVYLAGFGVPALQLQGVPSDPVVLGTIGLILSYTSFVAEVFRSGIDSIHPSQKAAARSLGLSHGQTMRYVVVPQAVRRVVPPLLNDFASLQKDSALVAFLGPLEALRQAQIHAADMFNYTPYVTAALLFVALTVPMARFTDHLAARAARQRGGAS</sequence>
<dbReference type="GO" id="GO:0043190">
    <property type="term" value="C:ATP-binding cassette (ABC) transporter complex"/>
    <property type="evidence" value="ECO:0007669"/>
    <property type="project" value="InterPro"/>
</dbReference>
<protein>
    <submittedName>
        <fullName evidence="11">Amino acid ABC transporter permease</fullName>
    </submittedName>
</protein>
<dbReference type="PROSITE" id="PS50928">
    <property type="entry name" value="ABC_TM1"/>
    <property type="match status" value="1"/>
</dbReference>
<feature type="transmembrane region" description="Helical" evidence="9">
    <location>
        <begin position="38"/>
        <end position="62"/>
    </location>
</feature>
<dbReference type="GO" id="GO:0006865">
    <property type="term" value="P:amino acid transport"/>
    <property type="evidence" value="ECO:0007669"/>
    <property type="project" value="UniProtKB-KW"/>
</dbReference>
<keyword evidence="5 9" id="KW-0812">Transmembrane</keyword>
<dbReference type="InterPro" id="IPR043429">
    <property type="entry name" value="ArtM/GltK/GlnP/TcyL/YhdX-like"/>
</dbReference>
<comment type="subcellular location">
    <subcellularLocation>
        <location evidence="1 9">Cell membrane</location>
        <topology evidence="1 9">Multi-pass membrane protein</topology>
    </subcellularLocation>
</comment>
<evidence type="ECO:0000313" key="12">
    <source>
        <dbReference type="Proteomes" id="UP000308705"/>
    </source>
</evidence>
<evidence type="ECO:0000256" key="2">
    <source>
        <dbReference type="ARBA" id="ARBA00010072"/>
    </source>
</evidence>
<dbReference type="Pfam" id="PF00528">
    <property type="entry name" value="BPD_transp_1"/>
    <property type="match status" value="1"/>
</dbReference>
<feature type="transmembrane region" description="Helical" evidence="9">
    <location>
        <begin position="82"/>
        <end position="110"/>
    </location>
</feature>
<evidence type="ECO:0000256" key="7">
    <source>
        <dbReference type="ARBA" id="ARBA00022989"/>
    </source>
</evidence>
<dbReference type="EMBL" id="SZQA01000014">
    <property type="protein sequence ID" value="TKK87762.1"/>
    <property type="molecule type" value="Genomic_DNA"/>
</dbReference>
<keyword evidence="8 9" id="KW-0472">Membrane</keyword>